<evidence type="ECO:0000313" key="2">
    <source>
        <dbReference type="EMBL" id="GFR42308.1"/>
    </source>
</evidence>
<dbReference type="AlphaFoldDB" id="A0AAD3DKJ0"/>
<reference evidence="2 3" key="1">
    <citation type="journal article" date="2021" name="Sci. Rep.">
        <title>Genome sequencing of the multicellular alga Astrephomene provides insights into convergent evolution of germ-soma differentiation.</title>
        <authorList>
            <person name="Yamashita S."/>
            <person name="Yamamoto K."/>
            <person name="Matsuzaki R."/>
            <person name="Suzuki S."/>
            <person name="Yamaguchi H."/>
            <person name="Hirooka S."/>
            <person name="Minakuchi Y."/>
            <person name="Miyagishima S."/>
            <person name="Kawachi M."/>
            <person name="Toyoda A."/>
            <person name="Nozaki H."/>
        </authorList>
    </citation>
    <scope>NUCLEOTIDE SEQUENCE [LARGE SCALE GENOMIC DNA]</scope>
    <source>
        <strain evidence="2 3">NIES-4017</strain>
    </source>
</reference>
<protein>
    <recommendedName>
        <fullName evidence="1">PhoD-like phosphatase domain-containing protein</fullName>
    </recommendedName>
</protein>
<dbReference type="Gene3D" id="3.60.21.70">
    <property type="entry name" value="PhoD-like phosphatase"/>
    <property type="match status" value="1"/>
</dbReference>
<accession>A0AAD3DKJ0</accession>
<feature type="non-terminal residue" evidence="2">
    <location>
        <position position="1"/>
    </location>
</feature>
<feature type="domain" description="PhoD-like phosphatase" evidence="1">
    <location>
        <begin position="86"/>
        <end position="194"/>
    </location>
</feature>
<evidence type="ECO:0000259" key="1">
    <source>
        <dbReference type="Pfam" id="PF19050"/>
    </source>
</evidence>
<comment type="caution">
    <text evidence="2">The sequence shown here is derived from an EMBL/GenBank/DDBJ whole genome shotgun (WGS) entry which is preliminary data.</text>
</comment>
<dbReference type="Proteomes" id="UP001054857">
    <property type="component" value="Unassembled WGS sequence"/>
</dbReference>
<dbReference type="EMBL" id="BMAR01000003">
    <property type="protein sequence ID" value="GFR42308.1"/>
    <property type="molecule type" value="Genomic_DNA"/>
</dbReference>
<feature type="non-terminal residue" evidence="2">
    <location>
        <position position="251"/>
    </location>
</feature>
<sequence length="251" mass="28562">LHQVLLLGPRQALVLPDQRGERTRFQVLPLESYAELFAAATRLPPSVRHLTLVATVPLVYPHIAGSHVLMSCFRRLDRTAFLRPLLAKTGASAAILDKFGEPELLDDLRDHWVAPGHRGERRFLIEHMQMLAKSRSCRVSIISGDVHLCGAGRLYSWPRAPGRPPLHDWRYMQQVISSAIVNAPPPTPLVRLLQWSGRAGLTNRRTRNHLDRTFADRPGRRKLLNLRNWCEVEERAQSGELSFTLRVEQPH</sequence>
<organism evidence="2 3">
    <name type="scientific">Astrephomene gubernaculifera</name>
    <dbReference type="NCBI Taxonomy" id="47775"/>
    <lineage>
        <taxon>Eukaryota</taxon>
        <taxon>Viridiplantae</taxon>
        <taxon>Chlorophyta</taxon>
        <taxon>core chlorophytes</taxon>
        <taxon>Chlorophyceae</taxon>
        <taxon>CS clade</taxon>
        <taxon>Chlamydomonadales</taxon>
        <taxon>Astrephomenaceae</taxon>
        <taxon>Astrephomene</taxon>
    </lineage>
</organism>
<dbReference type="GO" id="GO:0016020">
    <property type="term" value="C:membrane"/>
    <property type="evidence" value="ECO:0007669"/>
    <property type="project" value="TreeGrafter"/>
</dbReference>
<dbReference type="InterPro" id="IPR043904">
    <property type="entry name" value="PhoD_2-like"/>
</dbReference>
<feature type="domain" description="PhoD-like phosphatase" evidence="1">
    <location>
        <begin position="2"/>
        <end position="71"/>
    </location>
</feature>
<keyword evidence="3" id="KW-1185">Reference proteome</keyword>
<dbReference type="Pfam" id="PF19050">
    <property type="entry name" value="PhoD_2"/>
    <property type="match status" value="2"/>
</dbReference>
<dbReference type="PANTHER" id="PTHR46689:SF1">
    <property type="entry name" value="PHOD-LIKE PHOSPHATASE DOMAIN-CONTAINING PROTEIN"/>
    <property type="match status" value="1"/>
</dbReference>
<proteinExistence type="predicted"/>
<evidence type="ECO:0000313" key="3">
    <source>
        <dbReference type="Proteomes" id="UP001054857"/>
    </source>
</evidence>
<dbReference type="PANTHER" id="PTHR46689">
    <property type="entry name" value="MEMBRANE PROTEIN, PUTATIVE-RELATED"/>
    <property type="match status" value="1"/>
</dbReference>
<name>A0AAD3DKJ0_9CHLO</name>
<dbReference type="InterPro" id="IPR038607">
    <property type="entry name" value="PhoD-like_sf"/>
</dbReference>
<gene>
    <name evidence="2" type="ORF">Agub_g3210</name>
</gene>